<proteinExistence type="predicted"/>
<feature type="region of interest" description="Disordered" evidence="1">
    <location>
        <begin position="128"/>
        <end position="171"/>
    </location>
</feature>
<organism evidence="2 3">
    <name type="scientific">Brevibacterium linens</name>
    <dbReference type="NCBI Taxonomy" id="1703"/>
    <lineage>
        <taxon>Bacteria</taxon>
        <taxon>Bacillati</taxon>
        <taxon>Actinomycetota</taxon>
        <taxon>Actinomycetes</taxon>
        <taxon>Micrococcales</taxon>
        <taxon>Brevibacteriaceae</taxon>
        <taxon>Brevibacterium</taxon>
    </lineage>
</organism>
<dbReference type="Proteomes" id="UP000234498">
    <property type="component" value="Unassembled WGS sequence"/>
</dbReference>
<dbReference type="AlphaFoldDB" id="A0A2H1KIQ6"/>
<feature type="region of interest" description="Disordered" evidence="1">
    <location>
        <begin position="179"/>
        <end position="198"/>
    </location>
</feature>
<name>A0A2H1KIQ6_BRELN</name>
<dbReference type="RefSeq" id="WP_145998940.1">
    <property type="nucleotide sequence ID" value="NZ_FXZA01000041.1"/>
</dbReference>
<accession>A0A2H1KIQ6</accession>
<dbReference type="Gene3D" id="1.10.260.40">
    <property type="entry name" value="lambda repressor-like DNA-binding domains"/>
    <property type="match status" value="1"/>
</dbReference>
<reference evidence="2 3" key="1">
    <citation type="submission" date="2017-03" db="EMBL/GenBank/DDBJ databases">
        <authorList>
            <person name="Afonso C.L."/>
            <person name="Miller P.J."/>
            <person name="Scott M.A."/>
            <person name="Spackman E."/>
            <person name="Goraichik I."/>
            <person name="Dimitrov K.M."/>
            <person name="Suarez D.L."/>
            <person name="Swayne D.E."/>
        </authorList>
    </citation>
    <scope>NUCLEOTIDE SEQUENCE [LARGE SCALE GENOMIC DNA]</scope>
    <source>
        <strain evidence="2 3">Mu101</strain>
    </source>
</reference>
<dbReference type="GO" id="GO:0003677">
    <property type="term" value="F:DNA binding"/>
    <property type="evidence" value="ECO:0007669"/>
    <property type="project" value="InterPro"/>
</dbReference>
<dbReference type="EMBL" id="FXZA01000041">
    <property type="protein sequence ID" value="SMX99645.1"/>
    <property type="molecule type" value="Genomic_DNA"/>
</dbReference>
<evidence type="ECO:0000256" key="1">
    <source>
        <dbReference type="SAM" id="MobiDB-lite"/>
    </source>
</evidence>
<dbReference type="OrthoDB" id="5117551at2"/>
<protein>
    <submittedName>
        <fullName evidence="2">Uncharacterized protein</fullName>
    </submittedName>
</protein>
<sequence length="266" mass="28286">METRSIAQSVGAAARVFRREHRLTLESIALCGRRYGATWSVSSVQAIEEGRAAPTLPTLLTLALVLGELSGRPLALVDLLGSAEAFEKPAVGGPGVPIPRTVVERALRGEPVEIADEDRAPVLDARIHGSEPFGLPDDPDGGSSAKRLSRVDPSIESAVHDRGGAPMTDEEMSDALDELVEQSQQPPEPDDRAEAPSLPPSLAEARAAKKLEIAPDELQRLAHSLWAQGLEAEAAERAGQGSTPQARGRVTRVLVDELREAIEEGT</sequence>
<gene>
    <name evidence="2" type="ORF">BLIN101_03392</name>
</gene>
<evidence type="ECO:0000313" key="2">
    <source>
        <dbReference type="EMBL" id="SMX99645.1"/>
    </source>
</evidence>
<dbReference type="InterPro" id="IPR010982">
    <property type="entry name" value="Lambda_DNA-bd_dom_sf"/>
</dbReference>
<evidence type="ECO:0000313" key="3">
    <source>
        <dbReference type="Proteomes" id="UP000234498"/>
    </source>
</evidence>